<dbReference type="EMBL" id="CP003282">
    <property type="protein sequence ID" value="AFG37734.1"/>
    <property type="molecule type" value="Genomic_DNA"/>
</dbReference>
<reference evidence="2" key="1">
    <citation type="journal article" date="2013" name="Stand. Genomic Sci.">
        <title>Complete genome sequence of the halophilic bacterium Spirochaeta africana type strain (Z-7692(T)) from the alkaline Lake Magadi in the East African Rift.</title>
        <authorList>
            <person name="Liolos K."/>
            <person name="Abt B."/>
            <person name="Scheuner C."/>
            <person name="Teshima H."/>
            <person name="Held B."/>
            <person name="Lapidus A."/>
            <person name="Nolan M."/>
            <person name="Lucas S."/>
            <person name="Deshpande S."/>
            <person name="Cheng J.F."/>
            <person name="Tapia R."/>
            <person name="Goodwin L.A."/>
            <person name="Pitluck S."/>
            <person name="Pagani I."/>
            <person name="Ivanova N."/>
            <person name="Mavromatis K."/>
            <person name="Mikhailova N."/>
            <person name="Huntemann M."/>
            <person name="Pati A."/>
            <person name="Chen A."/>
            <person name="Palaniappan K."/>
            <person name="Land M."/>
            <person name="Rohde M."/>
            <person name="Tindall B.J."/>
            <person name="Detter J.C."/>
            <person name="Goker M."/>
            <person name="Bristow J."/>
            <person name="Eisen J.A."/>
            <person name="Markowitz V."/>
            <person name="Hugenholtz P."/>
            <person name="Woyke T."/>
            <person name="Klenk H.P."/>
            <person name="Kyrpides N.C."/>
        </authorList>
    </citation>
    <scope>NUCLEOTIDE SEQUENCE</scope>
    <source>
        <strain evidence="2">ATCC 700263 / DSM 8902 / Z-7692</strain>
    </source>
</reference>
<evidence type="ECO:0000313" key="2">
    <source>
        <dbReference type="Proteomes" id="UP000007383"/>
    </source>
</evidence>
<accession>H9UJP1</accession>
<dbReference type="KEGG" id="sfc:Spiaf_1677"/>
<organism evidence="1 2">
    <name type="scientific">Spirochaeta africana (strain ATCC 700263 / DSM 8902 / Z-7692)</name>
    <dbReference type="NCBI Taxonomy" id="889378"/>
    <lineage>
        <taxon>Bacteria</taxon>
        <taxon>Pseudomonadati</taxon>
        <taxon>Spirochaetota</taxon>
        <taxon>Spirochaetia</taxon>
        <taxon>Spirochaetales</taxon>
        <taxon>Spirochaetaceae</taxon>
        <taxon>Spirochaeta</taxon>
    </lineage>
</organism>
<dbReference type="HOGENOM" id="CLU_072501_0_0_12"/>
<dbReference type="GO" id="GO:0005829">
    <property type="term" value="C:cytosol"/>
    <property type="evidence" value="ECO:0007669"/>
    <property type="project" value="TreeGrafter"/>
</dbReference>
<dbReference type="PANTHER" id="PTHR42866:SF1">
    <property type="entry name" value="SPORE COAT POLYSACCHARIDE BIOSYNTHESIS PROTEIN SPSF"/>
    <property type="match status" value="1"/>
</dbReference>
<dbReference type="Proteomes" id="UP000007383">
    <property type="component" value="Chromosome"/>
</dbReference>
<sequence length="228" mass="24898">MTGILLQARIDSQRLPRKILLPIAGKPLLQHAMENLLAVPADVYAVVTDEASLPELQPLCGRCGFQVIAGHPTDVLARYHRAAEQLGLDTVVRATGDNPLVSPEIADASLQLARQTAADYAGLLHPPYGTAVEVLRADALARAYRDAASSGEREHVTAYIYGNPELFRLALQPAPDSWRSSARVTVDTPEDLAYMRRLFAELYSGSPIPITDVIQWCSRNPHARLKVS</sequence>
<name>H9UJP1_SPIAZ</name>
<dbReference type="PANTHER" id="PTHR42866">
    <property type="entry name" value="3-DEOXY-MANNO-OCTULOSONATE CYTIDYLYLTRANSFERASE"/>
    <property type="match status" value="1"/>
</dbReference>
<dbReference type="InterPro" id="IPR003329">
    <property type="entry name" value="Cytidylyl_trans"/>
</dbReference>
<dbReference type="Gene3D" id="3.90.550.10">
    <property type="entry name" value="Spore Coat Polysaccharide Biosynthesis Protein SpsA, Chain A"/>
    <property type="match status" value="1"/>
</dbReference>
<gene>
    <name evidence="1" type="ordered locus">Spiaf_1677</name>
</gene>
<dbReference type="STRING" id="889378.Spiaf_1677"/>
<dbReference type="PATRIC" id="fig|889378.3.peg.1663"/>
<dbReference type="AlphaFoldDB" id="H9UJP1"/>
<dbReference type="eggNOG" id="COG1861">
    <property type="taxonomic scope" value="Bacteria"/>
</dbReference>
<dbReference type="Pfam" id="PF02348">
    <property type="entry name" value="CTP_transf_3"/>
    <property type="match status" value="1"/>
</dbReference>
<proteinExistence type="predicted"/>
<keyword evidence="2" id="KW-1185">Reference proteome</keyword>
<dbReference type="RefSeq" id="WP_014455717.1">
    <property type="nucleotide sequence ID" value="NC_017098.1"/>
</dbReference>
<dbReference type="InterPro" id="IPR029044">
    <property type="entry name" value="Nucleotide-diphossugar_trans"/>
</dbReference>
<dbReference type="OrthoDB" id="9815559at2"/>
<protein>
    <submittedName>
        <fullName evidence="1">Spore coat polysaccharide biosynthesis protein F, CMP-KDO synthetase</fullName>
    </submittedName>
</protein>
<evidence type="ECO:0000313" key="1">
    <source>
        <dbReference type="EMBL" id="AFG37734.1"/>
    </source>
</evidence>
<dbReference type="SUPFAM" id="SSF53448">
    <property type="entry name" value="Nucleotide-diphospho-sugar transferases"/>
    <property type="match status" value="1"/>
</dbReference>